<evidence type="ECO:0000313" key="2">
    <source>
        <dbReference type="Proteomes" id="UP001370490"/>
    </source>
</evidence>
<dbReference type="PANTHER" id="PTHR45672:SF11">
    <property type="entry name" value="PROTEIN DISULFIDE-ISOMERASE C17H9.14C"/>
    <property type="match status" value="1"/>
</dbReference>
<dbReference type="Proteomes" id="UP001370490">
    <property type="component" value="Unassembled WGS sequence"/>
</dbReference>
<dbReference type="AlphaFoldDB" id="A0AAN8ZGY4"/>
<dbReference type="EMBL" id="JBAMMX010000006">
    <property type="protein sequence ID" value="KAK6937307.1"/>
    <property type="molecule type" value="Genomic_DNA"/>
</dbReference>
<comment type="caution">
    <text evidence="1">The sequence shown here is derived from an EMBL/GenBank/DDBJ whole genome shotgun (WGS) entry which is preliminary data.</text>
</comment>
<dbReference type="PANTHER" id="PTHR45672">
    <property type="entry name" value="PROTEIN DISULFIDE-ISOMERASE C17H9.14C-RELATED"/>
    <property type="match status" value="1"/>
</dbReference>
<evidence type="ECO:0000313" key="1">
    <source>
        <dbReference type="EMBL" id="KAK6937307.1"/>
    </source>
</evidence>
<reference evidence="1 2" key="1">
    <citation type="submission" date="2023-12" db="EMBL/GenBank/DDBJ databases">
        <title>A high-quality genome assembly for Dillenia turbinata (Dilleniales).</title>
        <authorList>
            <person name="Chanderbali A."/>
        </authorList>
    </citation>
    <scope>NUCLEOTIDE SEQUENCE [LARGE SCALE GENOMIC DNA]</scope>
    <source>
        <strain evidence="1">LSX21</strain>
        <tissue evidence="1">Leaf</tissue>
    </source>
</reference>
<dbReference type="GO" id="GO:0005783">
    <property type="term" value="C:endoplasmic reticulum"/>
    <property type="evidence" value="ECO:0007669"/>
    <property type="project" value="TreeGrafter"/>
</dbReference>
<name>A0AAN8ZGY4_9MAGN</name>
<accession>A0AAN8ZGY4</accession>
<sequence length="403" mass="45140">MPGRSIALARSESKVWFLHSESEGDKFTELGASVGDYPIKVLKLATEKCEIYRELNLFLTREMITIQCIQLVELHPQKADPALKIFNLHVLKLRLNPSHKKTEKQTDNPKPVGGIAVRGFRLPIHPKHVPDSVAVRISNISAETTDKEIPTICTSLRPLVGLVRGFRLPIHPKHVPDSVAVRISNISAETTDKEIPTICTSLRPLVGLVRTKDDAVDALFSMKINLDPQSILQESLIYPTFSLLIDINHGHGVDCDEHKRLCSQYGVAGYPTIQWFPNGSLGPKKNQCKMASVPSSVVMLTPDNFDEVVLDETKDVLVEFYAPCGANLLDLHHFFVTLAKLPELYNISTKFGFSPQTYEKVAAAFKSEQDVVWCEWLSHTEILPQEQQRLVKSMMLGEILMTL</sequence>
<dbReference type="GO" id="GO:0003756">
    <property type="term" value="F:protein disulfide isomerase activity"/>
    <property type="evidence" value="ECO:0007669"/>
    <property type="project" value="TreeGrafter"/>
</dbReference>
<dbReference type="Gene3D" id="3.40.30.10">
    <property type="entry name" value="Glutaredoxin"/>
    <property type="match status" value="2"/>
</dbReference>
<dbReference type="InterPro" id="IPR036249">
    <property type="entry name" value="Thioredoxin-like_sf"/>
</dbReference>
<evidence type="ECO:0008006" key="3">
    <source>
        <dbReference type="Google" id="ProtNLM"/>
    </source>
</evidence>
<dbReference type="GO" id="GO:0006457">
    <property type="term" value="P:protein folding"/>
    <property type="evidence" value="ECO:0007669"/>
    <property type="project" value="TreeGrafter"/>
</dbReference>
<dbReference type="InterPro" id="IPR051063">
    <property type="entry name" value="PDI"/>
</dbReference>
<protein>
    <recommendedName>
        <fullName evidence="3">Thioredoxin domain-containing protein</fullName>
    </recommendedName>
</protein>
<gene>
    <name evidence="1" type="ORF">RJ641_030815</name>
</gene>
<keyword evidence="2" id="KW-1185">Reference proteome</keyword>
<organism evidence="1 2">
    <name type="scientific">Dillenia turbinata</name>
    <dbReference type="NCBI Taxonomy" id="194707"/>
    <lineage>
        <taxon>Eukaryota</taxon>
        <taxon>Viridiplantae</taxon>
        <taxon>Streptophyta</taxon>
        <taxon>Embryophyta</taxon>
        <taxon>Tracheophyta</taxon>
        <taxon>Spermatophyta</taxon>
        <taxon>Magnoliopsida</taxon>
        <taxon>eudicotyledons</taxon>
        <taxon>Gunneridae</taxon>
        <taxon>Pentapetalae</taxon>
        <taxon>Dilleniales</taxon>
        <taxon>Dilleniaceae</taxon>
        <taxon>Dillenia</taxon>
    </lineage>
</organism>
<proteinExistence type="predicted"/>
<dbReference type="SUPFAM" id="SSF52833">
    <property type="entry name" value="Thioredoxin-like"/>
    <property type="match status" value="2"/>
</dbReference>